<evidence type="ECO:0000313" key="3">
    <source>
        <dbReference type="EMBL" id="MFC4621977.1"/>
    </source>
</evidence>
<dbReference type="EMBL" id="JBHSEW010000005">
    <property type="protein sequence ID" value="MFC4621977.1"/>
    <property type="molecule type" value="Genomic_DNA"/>
</dbReference>
<proteinExistence type="predicted"/>
<protein>
    <submittedName>
        <fullName evidence="3">Card1-like endonuclease domain-containing protein</fullName>
    </submittedName>
</protein>
<evidence type="ECO:0000259" key="1">
    <source>
        <dbReference type="Pfam" id="PF09002"/>
    </source>
</evidence>
<gene>
    <name evidence="3" type="ORF">ACFO3A_07060</name>
</gene>
<sequence>MTTLHLCIATGQNAANFIPLKQLQAQNIWVLETPDMQKQQSAKALHMALKSALPEAQVRILPFDDSTPQAMQAAALQLACEELDGKNVIFHATGGTKLMVLAIHQQLLNLGSYRLLYADTAHQTLSWLDDEPRQEPMVDNVLTLNEQLLLRGYRSSNDTRPAHIQQRASERAKTTKFMGEKSAQLKGFLGTLNYHARHAADGKGLTCELNYLPRAQSPAGNVLELAQQQGLLTINEAYNQITFASTEIAEYFCGGWVEEYVFLKFTGTLPPSQYTLGVQLTQASSKTQNEIDGIAVANNRALIIECKAKKQDKAQDAIYKLGQLVRQVGGLMARGLYISAIEVSDTDRNRAKEYGVDVLAAEELADLSKYLRDWQNNPSTAKTRP</sequence>
<reference evidence="4" key="1">
    <citation type="journal article" date="2019" name="Int. J. Syst. Evol. Microbiol.">
        <title>The Global Catalogue of Microorganisms (GCM) 10K type strain sequencing project: providing services to taxonomists for standard genome sequencing and annotation.</title>
        <authorList>
            <consortium name="The Broad Institute Genomics Platform"/>
            <consortium name="The Broad Institute Genome Sequencing Center for Infectious Disease"/>
            <person name="Wu L."/>
            <person name="Ma J."/>
        </authorList>
    </citation>
    <scope>NUCLEOTIDE SEQUENCE [LARGE SCALE GENOMIC DNA]</scope>
    <source>
        <strain evidence="4">JCM 11650</strain>
    </source>
</reference>
<dbReference type="Pfam" id="PF23400">
    <property type="entry name" value="CARF_Card1"/>
    <property type="match status" value="1"/>
</dbReference>
<dbReference type="Gene3D" id="1.10.10.680">
    <property type="entry name" value="Hypothetical protein VC1899 (Restriction endonuclease-like)"/>
    <property type="match status" value="1"/>
</dbReference>
<dbReference type="Gene3D" id="3.40.1350.10">
    <property type="match status" value="1"/>
</dbReference>
<dbReference type="InterPro" id="IPR056339">
    <property type="entry name" value="CARF_Card1"/>
</dbReference>
<dbReference type="InterPro" id="IPR011335">
    <property type="entry name" value="Restrct_endonuc-II-like"/>
</dbReference>
<dbReference type="SUPFAM" id="SSF52980">
    <property type="entry name" value="Restriction endonuclease-like"/>
    <property type="match status" value="1"/>
</dbReference>
<comment type="caution">
    <text evidence="3">The sequence shown here is derived from an EMBL/GenBank/DDBJ whole genome shotgun (WGS) entry which is preliminary data.</text>
</comment>
<dbReference type="InterPro" id="IPR011856">
    <property type="entry name" value="tRNA_endonuc-like_dom_sf"/>
</dbReference>
<dbReference type="Proteomes" id="UP001595967">
    <property type="component" value="Unassembled WGS sequence"/>
</dbReference>
<evidence type="ECO:0000259" key="2">
    <source>
        <dbReference type="Pfam" id="PF23400"/>
    </source>
</evidence>
<feature type="domain" description="Card1 CARF" evidence="2">
    <location>
        <begin position="11"/>
        <end position="146"/>
    </location>
</feature>
<name>A0ABV9GVD9_9BURK</name>
<dbReference type="Gene3D" id="3.40.50.10770">
    <property type="entry name" value="Hypothetical protein VC1899 like domain (Restriction endonuclease-like)"/>
    <property type="match status" value="1"/>
</dbReference>
<dbReference type="Pfam" id="PF09002">
    <property type="entry name" value="Card1_endonuc"/>
    <property type="match status" value="1"/>
</dbReference>
<keyword evidence="4" id="KW-1185">Reference proteome</keyword>
<dbReference type="InterPro" id="IPR015093">
    <property type="entry name" value="Card1_endonucl_dom"/>
</dbReference>
<organism evidence="3 4">
    <name type="scientific">Comamonas nitrativorans</name>
    <dbReference type="NCBI Taxonomy" id="108437"/>
    <lineage>
        <taxon>Bacteria</taxon>
        <taxon>Pseudomonadati</taxon>
        <taxon>Pseudomonadota</taxon>
        <taxon>Betaproteobacteria</taxon>
        <taxon>Burkholderiales</taxon>
        <taxon>Comamonadaceae</taxon>
        <taxon>Comamonas</taxon>
    </lineage>
</organism>
<dbReference type="RefSeq" id="WP_377725195.1">
    <property type="nucleotide sequence ID" value="NZ_JBHSEW010000005.1"/>
</dbReference>
<evidence type="ECO:0000313" key="4">
    <source>
        <dbReference type="Proteomes" id="UP001595967"/>
    </source>
</evidence>
<feature type="domain" description="Card1 endonuclease" evidence="1">
    <location>
        <begin position="250"/>
        <end position="375"/>
    </location>
</feature>
<accession>A0ABV9GVD9</accession>